<sequence length="504" mass="54177">MNSIKKTFVLGTRKLKELNTILMSNFKVGLKVAGTWANTCKIKASVAGAELLELAMALSSQAIVKADAAFTEIYPVVIKQTKTTCTSIANKANVALSTIENRFGKVHFNFQHFVLTTTTAALVFAVTFTFTGLGRSQVDAATVLRKVEVATPLNEKAIKVNYGDDSAIIDVAKEIISRNESNVYDAKAITLNDGSQGYEIGNYVVKLDRIPTKELREDTVAIKIQSKEAYASDSVNKVELNNDKPVIADDVFAVNSYLVNVKYVDTQAPVIALSETHVDVLDTGDFDPQAYVTGVFDNYDEVVNYTVNGEIEENEDGLYIDGDYTFTYTAVDANGNKAEAQLVVTVSEDEEAAEERREAELEEEREAEREALALEEENARNSQVAADNGSSVDVPDSVSGNSIVAAAYAQLGVNQDCTMLVTNALAAVGIYYHGWPAGYMSLGTIVPASQAQPGDLIYYDNAGAGVPHIAVYIGGGQAIHGGYMGTTAIASAYLGSGPVFIRLP</sequence>
<dbReference type="EMBL" id="SODD01000003">
    <property type="protein sequence ID" value="TDW25730.1"/>
    <property type="molecule type" value="Genomic_DNA"/>
</dbReference>
<proteinExistence type="inferred from homology"/>
<dbReference type="Proteomes" id="UP000294743">
    <property type="component" value="Unassembled WGS sequence"/>
</dbReference>
<evidence type="ECO:0000256" key="3">
    <source>
        <dbReference type="ARBA" id="ARBA00022801"/>
    </source>
</evidence>
<dbReference type="PROSITE" id="PS51935">
    <property type="entry name" value="NLPC_P60"/>
    <property type="match status" value="1"/>
</dbReference>
<feature type="region of interest" description="Disordered" evidence="5">
    <location>
        <begin position="346"/>
        <end position="368"/>
    </location>
</feature>
<dbReference type="Pfam" id="PF00877">
    <property type="entry name" value="NLPC_P60"/>
    <property type="match status" value="1"/>
</dbReference>
<keyword evidence="4" id="KW-0788">Thiol protease</keyword>
<organism evidence="7 8">
    <name type="scientific">Breznakia blatticola</name>
    <dbReference type="NCBI Taxonomy" id="1754012"/>
    <lineage>
        <taxon>Bacteria</taxon>
        <taxon>Bacillati</taxon>
        <taxon>Bacillota</taxon>
        <taxon>Erysipelotrichia</taxon>
        <taxon>Erysipelotrichales</taxon>
        <taxon>Erysipelotrichaceae</taxon>
        <taxon>Breznakia</taxon>
    </lineage>
</organism>
<comment type="caution">
    <text evidence="7">The sequence shown here is derived from an EMBL/GenBank/DDBJ whole genome shotgun (WGS) entry which is preliminary data.</text>
</comment>
<comment type="similarity">
    <text evidence="1">Belongs to the peptidase C40 family.</text>
</comment>
<dbReference type="InterPro" id="IPR000064">
    <property type="entry name" value="NLP_P60_dom"/>
</dbReference>
<dbReference type="SUPFAM" id="SSF54001">
    <property type="entry name" value="Cysteine proteinases"/>
    <property type="match status" value="1"/>
</dbReference>
<keyword evidence="3" id="KW-0378">Hydrolase</keyword>
<evidence type="ECO:0000256" key="1">
    <source>
        <dbReference type="ARBA" id="ARBA00007074"/>
    </source>
</evidence>
<dbReference type="RefSeq" id="WP_243833717.1">
    <property type="nucleotide sequence ID" value="NZ_SODD01000003.1"/>
</dbReference>
<evidence type="ECO:0000256" key="2">
    <source>
        <dbReference type="ARBA" id="ARBA00022670"/>
    </source>
</evidence>
<dbReference type="AlphaFoldDB" id="A0A4R8A526"/>
<name>A0A4R8A526_9FIRM</name>
<evidence type="ECO:0000256" key="5">
    <source>
        <dbReference type="SAM" id="MobiDB-lite"/>
    </source>
</evidence>
<dbReference type="Gene3D" id="2.60.40.10">
    <property type="entry name" value="Immunoglobulins"/>
    <property type="match status" value="1"/>
</dbReference>
<evidence type="ECO:0000256" key="4">
    <source>
        <dbReference type="ARBA" id="ARBA00022807"/>
    </source>
</evidence>
<reference evidence="7 8" key="1">
    <citation type="submission" date="2019-03" db="EMBL/GenBank/DDBJ databases">
        <title>Genomic Encyclopedia of Type Strains, Phase IV (KMG-IV): sequencing the most valuable type-strain genomes for metagenomic binning, comparative biology and taxonomic classification.</title>
        <authorList>
            <person name="Goeker M."/>
        </authorList>
    </citation>
    <scope>NUCLEOTIDE SEQUENCE [LARGE SCALE GENOMIC DNA]</scope>
    <source>
        <strain evidence="7 8">DSM 28867</strain>
    </source>
</reference>
<evidence type="ECO:0000259" key="6">
    <source>
        <dbReference type="PROSITE" id="PS51935"/>
    </source>
</evidence>
<accession>A0A4R8A526</accession>
<dbReference type="GO" id="GO:0006508">
    <property type="term" value="P:proteolysis"/>
    <property type="evidence" value="ECO:0007669"/>
    <property type="project" value="UniProtKB-KW"/>
</dbReference>
<dbReference type="InterPro" id="IPR013783">
    <property type="entry name" value="Ig-like_fold"/>
</dbReference>
<keyword evidence="2" id="KW-0645">Protease</keyword>
<keyword evidence="8" id="KW-1185">Reference proteome</keyword>
<dbReference type="InterPro" id="IPR038765">
    <property type="entry name" value="Papain-like_cys_pep_sf"/>
</dbReference>
<dbReference type="GO" id="GO:0008234">
    <property type="term" value="F:cysteine-type peptidase activity"/>
    <property type="evidence" value="ECO:0007669"/>
    <property type="project" value="UniProtKB-KW"/>
</dbReference>
<gene>
    <name evidence="7" type="ORF">EDD63_10317</name>
</gene>
<feature type="domain" description="NlpC/P60" evidence="6">
    <location>
        <begin position="378"/>
        <end position="504"/>
    </location>
</feature>
<evidence type="ECO:0000313" key="7">
    <source>
        <dbReference type="EMBL" id="TDW25730.1"/>
    </source>
</evidence>
<dbReference type="Gene3D" id="3.90.1720.10">
    <property type="entry name" value="endopeptidase domain like (from Nostoc punctiforme)"/>
    <property type="match status" value="1"/>
</dbReference>
<protein>
    <submittedName>
        <fullName evidence="7">NlpC/P60 family protein</fullName>
    </submittedName>
</protein>
<evidence type="ECO:0000313" key="8">
    <source>
        <dbReference type="Proteomes" id="UP000294743"/>
    </source>
</evidence>